<dbReference type="GO" id="GO:0005886">
    <property type="term" value="C:plasma membrane"/>
    <property type="evidence" value="ECO:0007669"/>
    <property type="project" value="Ensembl"/>
</dbReference>
<comment type="similarity">
    <text evidence="2">Belongs to the mitochondrion-specific ribosomal protein mL42 family.</text>
</comment>
<organism evidence="8 9">
    <name type="scientific">Sarcophilus harrisii</name>
    <name type="common">Tasmanian devil</name>
    <name type="synonym">Sarcophilus laniarius</name>
    <dbReference type="NCBI Taxonomy" id="9305"/>
    <lineage>
        <taxon>Eukaryota</taxon>
        <taxon>Metazoa</taxon>
        <taxon>Chordata</taxon>
        <taxon>Craniata</taxon>
        <taxon>Vertebrata</taxon>
        <taxon>Euteleostomi</taxon>
        <taxon>Mammalia</taxon>
        <taxon>Metatheria</taxon>
        <taxon>Dasyuromorphia</taxon>
        <taxon>Dasyuridae</taxon>
        <taxon>Sarcophilus</taxon>
    </lineage>
</organism>
<keyword evidence="5" id="KW-0496">Mitochondrion</keyword>
<dbReference type="GO" id="GO:0005763">
    <property type="term" value="C:mitochondrial small ribosomal subunit"/>
    <property type="evidence" value="ECO:0007669"/>
    <property type="project" value="Ensembl"/>
</dbReference>
<name>A0A7N4NMD4_SARHA</name>
<dbReference type="Ensembl" id="ENSSHAT00000027116.1">
    <property type="protein sequence ID" value="ENSSHAP00000025239.1"/>
    <property type="gene ID" value="ENSSHAG00000021616.1"/>
</dbReference>
<evidence type="ECO:0000256" key="3">
    <source>
        <dbReference type="ARBA" id="ARBA00022946"/>
    </source>
</evidence>
<dbReference type="GO" id="GO:0005762">
    <property type="term" value="C:mitochondrial large ribosomal subunit"/>
    <property type="evidence" value="ECO:0007669"/>
    <property type="project" value="Ensembl"/>
</dbReference>
<dbReference type="PANTHER" id="PTHR13450">
    <property type="entry name" value="MITOCHONDRIAL 39S RIBOSOMAL PROTEIN L42"/>
    <property type="match status" value="1"/>
</dbReference>
<evidence type="ECO:0000256" key="2">
    <source>
        <dbReference type="ARBA" id="ARBA00005556"/>
    </source>
</evidence>
<evidence type="ECO:0000256" key="7">
    <source>
        <dbReference type="ARBA" id="ARBA00035189"/>
    </source>
</evidence>
<reference evidence="8 9" key="1">
    <citation type="journal article" date="2011" name="Proc. Natl. Acad. Sci. U.S.A.">
        <title>Genetic diversity and population structure of the endangered marsupial Sarcophilus harrisii (Tasmanian devil).</title>
        <authorList>
            <person name="Miller W."/>
            <person name="Hayes V.M."/>
            <person name="Ratan A."/>
            <person name="Petersen D.C."/>
            <person name="Wittekindt N.E."/>
            <person name="Miller J."/>
            <person name="Walenz B."/>
            <person name="Knight J."/>
            <person name="Qi J."/>
            <person name="Zhao F."/>
            <person name="Wang Q."/>
            <person name="Bedoya-Reina O.C."/>
            <person name="Katiyar N."/>
            <person name="Tomsho L.P."/>
            <person name="Kasson L.M."/>
            <person name="Hardie R.A."/>
            <person name="Woodbridge P."/>
            <person name="Tindall E.A."/>
            <person name="Bertelsen M.F."/>
            <person name="Dixon D."/>
            <person name="Pyecroft S."/>
            <person name="Helgen K.M."/>
            <person name="Lesk A.M."/>
            <person name="Pringle T.H."/>
            <person name="Patterson N."/>
            <person name="Zhang Y."/>
            <person name="Kreiss A."/>
            <person name="Woods G.M."/>
            <person name="Jones M.E."/>
            <person name="Schuster S.C."/>
        </authorList>
    </citation>
    <scope>NUCLEOTIDE SEQUENCE [LARGE SCALE GENOMIC DNA]</scope>
</reference>
<reference evidence="8" key="2">
    <citation type="submission" date="2025-08" db="UniProtKB">
        <authorList>
            <consortium name="Ensembl"/>
        </authorList>
    </citation>
    <scope>IDENTIFICATION</scope>
</reference>
<dbReference type="InterPro" id="IPR019346">
    <property type="entry name" value="Ribosomal_mL42"/>
</dbReference>
<gene>
    <name evidence="8" type="primary">MRPL42</name>
</gene>
<proteinExistence type="inferred from homology"/>
<dbReference type="AlphaFoldDB" id="A0A7N4NMD4"/>
<evidence type="ECO:0000256" key="4">
    <source>
        <dbReference type="ARBA" id="ARBA00022980"/>
    </source>
</evidence>
<comment type="subcellular location">
    <subcellularLocation>
        <location evidence="1">Mitochondrion</location>
    </subcellularLocation>
</comment>
<protein>
    <recommendedName>
        <fullName evidence="7">Large ribosomal subunit protein mL42</fullName>
    </recommendedName>
</protein>
<dbReference type="PANTHER" id="PTHR13450:SF4">
    <property type="entry name" value="LARGE RIBOSOMAL SUBUNIT PROTEIN ML42"/>
    <property type="match status" value="1"/>
</dbReference>
<dbReference type="GeneTree" id="ENSGT00390000010491"/>
<keyword evidence="3" id="KW-0809">Transit peptide</keyword>
<dbReference type="InParanoid" id="A0A7N4NMD4"/>
<reference evidence="8" key="3">
    <citation type="submission" date="2025-09" db="UniProtKB">
        <authorList>
            <consortium name="Ensembl"/>
        </authorList>
    </citation>
    <scope>IDENTIFICATION</scope>
</reference>
<evidence type="ECO:0000313" key="9">
    <source>
        <dbReference type="Proteomes" id="UP000007648"/>
    </source>
</evidence>
<dbReference type="FunCoup" id="A0A7N4NMD4">
    <property type="interactions" value="802"/>
</dbReference>
<evidence type="ECO:0000256" key="6">
    <source>
        <dbReference type="ARBA" id="ARBA00023274"/>
    </source>
</evidence>
<evidence type="ECO:0000256" key="5">
    <source>
        <dbReference type="ARBA" id="ARBA00023128"/>
    </source>
</evidence>
<keyword evidence="6" id="KW-0687">Ribonucleoprotein</keyword>
<evidence type="ECO:0000313" key="8">
    <source>
        <dbReference type="Ensembl" id="ENSSHAP00000025239.1"/>
    </source>
</evidence>
<keyword evidence="9" id="KW-1185">Reference proteome</keyword>
<accession>A0A7N4NMD4</accession>
<sequence length="147" mass="16847">MALAAAWRVFSRAGLAHRAASGWQMTFQKGAVGCICHKSTYTPLPDDYNCKVELALSADGRTIVCYHPSVDVPYEHTKPIIRPDPVDNQVETYDQLLKARLKADGKTTQQGPMIEELNKLFFTTKHHWYPRGQYHQRRRNPNPPKER</sequence>
<evidence type="ECO:0000256" key="1">
    <source>
        <dbReference type="ARBA" id="ARBA00004173"/>
    </source>
</evidence>
<dbReference type="Pfam" id="PF10210">
    <property type="entry name" value="MRP-S32"/>
    <property type="match status" value="1"/>
</dbReference>
<dbReference type="Proteomes" id="UP000007648">
    <property type="component" value="Unassembled WGS sequence"/>
</dbReference>
<keyword evidence="4" id="KW-0689">Ribosomal protein</keyword>